<dbReference type="RefSeq" id="WP_191012608.1">
    <property type="nucleotide sequence ID" value="NZ_CP061646.1"/>
</dbReference>
<proteinExistence type="predicted"/>
<organism evidence="1 2">
    <name type="scientific">Acinetobacter seifertii</name>
    <dbReference type="NCBI Taxonomy" id="1530123"/>
    <lineage>
        <taxon>Bacteria</taxon>
        <taxon>Pseudomonadati</taxon>
        <taxon>Pseudomonadota</taxon>
        <taxon>Gammaproteobacteria</taxon>
        <taxon>Moraxellales</taxon>
        <taxon>Moraxellaceae</taxon>
        <taxon>Acinetobacter</taxon>
        <taxon>Acinetobacter calcoaceticus/baumannii complex</taxon>
    </lineage>
</organism>
<dbReference type="PIRSF" id="PIRSF029208">
    <property type="entry name" value="Phage_tail_GPU"/>
    <property type="match status" value="1"/>
</dbReference>
<dbReference type="AlphaFoldDB" id="A0A7H2V923"/>
<dbReference type="InterPro" id="IPR009734">
    <property type="entry name" value="Myoviridae_GpU"/>
</dbReference>
<reference evidence="2" key="1">
    <citation type="submission" date="2020-09" db="EMBL/GenBank/DDBJ databases">
        <title>Clinical and molecular characterization of Acinetobacter seifertii in Taiwan.</title>
        <authorList>
            <person name="Li L.-H."/>
            <person name="Yang Y.-S."/>
            <person name="Sun J.-R."/>
            <person name="Huang T.-W."/>
            <person name="Huang W.-C."/>
            <person name="Wang Y.-C."/>
            <person name="Kuo T.-H."/>
            <person name="Kuo S.-C."/>
            <person name="Chen T.-L."/>
        </authorList>
    </citation>
    <scope>NUCLEOTIDE SEQUENCE [LARGE SCALE GENOMIC DNA]</scope>
    <source>
        <strain evidence="2">AS39</strain>
    </source>
</reference>
<name>A0A7H2V923_9GAMM</name>
<dbReference type="EMBL" id="CP061646">
    <property type="protein sequence ID" value="QNX72856.1"/>
    <property type="molecule type" value="Genomic_DNA"/>
</dbReference>
<reference evidence="1 2" key="2">
    <citation type="submission" date="2020-09" db="EMBL/GenBank/DDBJ databases">
        <authorList>
            <person name="Chen F.-J."/>
            <person name="Lee Y.-T."/>
        </authorList>
    </citation>
    <scope>NUCLEOTIDE SEQUENCE [LARGE SCALE GENOMIC DNA]</scope>
    <source>
        <strain evidence="1 2">AS39</strain>
    </source>
</reference>
<sequence>MMMALGIYVFQLSTASYQELQRYVSWRHAKNSRVGAPPSYQFLGKDEETITLSGEIYPELTGYQNSLDLLRSMGDTGKQYILIEGTGKIYGLCIIKDVKETRSNFFKNGGTRAIAFSITLEITEDIMKKLIGPTGQMLLSMGGLYL</sequence>
<gene>
    <name evidence="1" type="ORF">IC776_02850</name>
</gene>
<accession>A0A7H2V923</accession>
<evidence type="ECO:0000313" key="1">
    <source>
        <dbReference type="EMBL" id="QNX72856.1"/>
    </source>
</evidence>
<dbReference type="Pfam" id="PF06995">
    <property type="entry name" value="Phage_P2_GpU"/>
    <property type="match status" value="1"/>
</dbReference>
<protein>
    <submittedName>
        <fullName evidence="1">Phage tail protein</fullName>
    </submittedName>
</protein>
<evidence type="ECO:0000313" key="2">
    <source>
        <dbReference type="Proteomes" id="UP000516666"/>
    </source>
</evidence>
<dbReference type="Proteomes" id="UP000516666">
    <property type="component" value="Chromosome"/>
</dbReference>
<dbReference type="InterPro" id="IPR016912">
    <property type="entry name" value="Phage_P2_GpU"/>
</dbReference>